<protein>
    <submittedName>
        <fullName evidence="3">Uncharacterized protein</fullName>
    </submittedName>
</protein>
<dbReference type="EMBL" id="JAAAPU010000107">
    <property type="protein sequence ID" value="KAF4202365.1"/>
    <property type="molecule type" value="Genomic_DNA"/>
</dbReference>
<reference evidence="3" key="2">
    <citation type="submission" date="2020-04" db="EMBL/GenBank/DDBJ databases">
        <authorList>
            <person name="Santos R.A.C."/>
            <person name="Steenwyk J.L."/>
            <person name="Rivero-Menendez O."/>
            <person name="Mead M.E."/>
            <person name="Silva L.P."/>
            <person name="Bastos R.W."/>
            <person name="Alastruey-Izquierdo A."/>
            <person name="Goldman G.H."/>
            <person name="Rokas A."/>
        </authorList>
    </citation>
    <scope>NUCLEOTIDE SEQUENCE</scope>
    <source>
        <strain evidence="3">CNM-CM8927</strain>
    </source>
</reference>
<feature type="compositionally biased region" description="Basic and acidic residues" evidence="1">
    <location>
        <begin position="269"/>
        <end position="287"/>
    </location>
</feature>
<sequence length="588" mass="65908">MASYHRVLETFGRSIHDSILECDCDIHPWELSINGEQRAGKIRLIGFVDVFFLISYSANARFEHGITVYKDKLALEELTGITAHPSPGTPVGNTNAADHQEPEENIGDLEEAGDQANQEDDAEQGQEECSQATERQDGQAGQAKDSGDRAEVMGAPKFRKTSTFSIKSLGHPVGLRASYPRSWIRSYKVEITKPASWGLTKRIMRGLKPHSTYDLMGDVIRCGIITQGQLAGHLMGILLAGSRLDDTTRKYHEAMTAGDGAGRQALPLPEKEVKKQKEEQTKEWEKARKAHNKAVKETKNDVEHKALGEYKDPPMPPAAMRSTVLVARRTWWSLKAIIPLYPDCVLNFVTLASICITIALAIWAGVQHDAVALLGLGTMALSTSMACMSAQWRPRLTTRTAAGQVVAGDVVIRTRSGAFVSVKCSEEVARELYAGTETCEYVYNGRYHQVLLATSTVLLMAAIIFLSNCGWKIQIAVGLAYIILNLAYWAMALLTDLREPWNIEHRYEVDLLEKKDNENYTQVLWDVIRTTGEIRWAKKTGAAPATKNWNGWLKEAKENAHNLNWDCVERRDWWMKQKFEKEHHEDDE</sequence>
<feature type="region of interest" description="Disordered" evidence="1">
    <location>
        <begin position="259"/>
        <end position="297"/>
    </location>
</feature>
<keyword evidence="2" id="KW-0812">Transmembrane</keyword>
<proteinExistence type="predicted"/>
<reference evidence="3" key="1">
    <citation type="journal article" date="2020" name="bioRxiv">
        <title>Genomic and phenotypic heterogeneity of clinical isolates of the human pathogens Aspergillus fumigatus, Aspergillus lentulus and Aspergillus fumigatiaffinis.</title>
        <authorList>
            <person name="dos Santos R.A.C."/>
            <person name="Steenwyk J.L."/>
            <person name="Rivero-Menendez O."/>
            <person name="Mead M.E."/>
            <person name="Silva L.P."/>
            <person name="Bastos R.W."/>
            <person name="Alastruey-Izquierdo A."/>
            <person name="Goldman G.H."/>
            <person name="Rokas A."/>
        </authorList>
    </citation>
    <scope>NUCLEOTIDE SEQUENCE</scope>
    <source>
        <strain evidence="3">CNM-CM8927</strain>
    </source>
</reference>
<evidence type="ECO:0000313" key="3">
    <source>
        <dbReference type="EMBL" id="KAF4202365.1"/>
    </source>
</evidence>
<name>A0AAN6BLT6_ASPLE</name>
<dbReference type="AlphaFoldDB" id="A0AAN6BLT6"/>
<dbReference type="Proteomes" id="UP000649114">
    <property type="component" value="Unassembled WGS sequence"/>
</dbReference>
<feature type="transmembrane region" description="Helical" evidence="2">
    <location>
        <begin position="473"/>
        <end position="494"/>
    </location>
</feature>
<keyword evidence="2" id="KW-0472">Membrane</keyword>
<evidence type="ECO:0000313" key="4">
    <source>
        <dbReference type="Proteomes" id="UP000649114"/>
    </source>
</evidence>
<feature type="region of interest" description="Disordered" evidence="1">
    <location>
        <begin position="81"/>
        <end position="156"/>
    </location>
</feature>
<comment type="caution">
    <text evidence="3">The sequence shown here is derived from an EMBL/GenBank/DDBJ whole genome shotgun (WGS) entry which is preliminary data.</text>
</comment>
<feature type="compositionally biased region" description="Acidic residues" evidence="1">
    <location>
        <begin position="101"/>
        <end position="126"/>
    </location>
</feature>
<keyword evidence="2" id="KW-1133">Transmembrane helix</keyword>
<evidence type="ECO:0000256" key="1">
    <source>
        <dbReference type="SAM" id="MobiDB-lite"/>
    </source>
</evidence>
<accession>A0AAN6BLT6</accession>
<feature type="transmembrane region" description="Helical" evidence="2">
    <location>
        <begin position="450"/>
        <end position="467"/>
    </location>
</feature>
<evidence type="ECO:0000256" key="2">
    <source>
        <dbReference type="SAM" id="Phobius"/>
    </source>
</evidence>
<gene>
    <name evidence="3" type="ORF">CNMCM8927_000236</name>
</gene>
<feature type="transmembrane region" description="Helical" evidence="2">
    <location>
        <begin position="370"/>
        <end position="390"/>
    </location>
</feature>
<organism evidence="3 4">
    <name type="scientific">Aspergillus lentulus</name>
    <dbReference type="NCBI Taxonomy" id="293939"/>
    <lineage>
        <taxon>Eukaryota</taxon>
        <taxon>Fungi</taxon>
        <taxon>Dikarya</taxon>
        <taxon>Ascomycota</taxon>
        <taxon>Pezizomycotina</taxon>
        <taxon>Eurotiomycetes</taxon>
        <taxon>Eurotiomycetidae</taxon>
        <taxon>Eurotiales</taxon>
        <taxon>Aspergillaceae</taxon>
        <taxon>Aspergillus</taxon>
        <taxon>Aspergillus subgen. Fumigati</taxon>
    </lineage>
</organism>
<feature type="transmembrane region" description="Helical" evidence="2">
    <location>
        <begin position="344"/>
        <end position="364"/>
    </location>
</feature>